<comment type="caution">
    <text evidence="4">The sequence shown here is derived from an EMBL/GenBank/DDBJ whole genome shotgun (WGS) entry which is preliminary data.</text>
</comment>
<comment type="subcellular location">
    <subcellularLocation>
        <location evidence="1">Membrane</location>
    </subcellularLocation>
</comment>
<keyword evidence="2 3" id="KW-0472">Membrane</keyword>
<gene>
    <name evidence="4" type="ORF">O6P43_019664</name>
</gene>
<keyword evidence="3" id="KW-1133">Transmembrane helix</keyword>
<reference evidence="4" key="1">
    <citation type="journal article" date="2023" name="Science">
        <title>Elucidation of the pathway for biosynthesis of saponin adjuvants from the soapbark tree.</title>
        <authorList>
            <person name="Reed J."/>
            <person name="Orme A."/>
            <person name="El-Demerdash A."/>
            <person name="Owen C."/>
            <person name="Martin L.B.B."/>
            <person name="Misra R.C."/>
            <person name="Kikuchi S."/>
            <person name="Rejzek M."/>
            <person name="Martin A.C."/>
            <person name="Harkess A."/>
            <person name="Leebens-Mack J."/>
            <person name="Louveau T."/>
            <person name="Stephenson M.J."/>
            <person name="Osbourn A."/>
        </authorList>
    </citation>
    <scope>NUCLEOTIDE SEQUENCE</scope>
    <source>
        <strain evidence="4">S10</strain>
    </source>
</reference>
<dbReference type="KEGG" id="qsa:O6P43_019664"/>
<dbReference type="Proteomes" id="UP001163823">
    <property type="component" value="Chromosome 8"/>
</dbReference>
<protein>
    <submittedName>
        <fullName evidence="4">Late embryogenesis abundant (LEA) hydroxyproline-rich glycoprotein family</fullName>
    </submittedName>
</protein>
<dbReference type="PANTHER" id="PTHR31234">
    <property type="entry name" value="LATE EMBRYOGENESIS ABUNDANT (LEA) HYDROXYPROLINE-RICH GLYCOPROTEIN FAMILY"/>
    <property type="match status" value="1"/>
</dbReference>
<dbReference type="EMBL" id="JARAOO010000008">
    <property type="protein sequence ID" value="KAJ7959033.1"/>
    <property type="molecule type" value="Genomic_DNA"/>
</dbReference>
<evidence type="ECO:0000256" key="1">
    <source>
        <dbReference type="ARBA" id="ARBA00004370"/>
    </source>
</evidence>
<organism evidence="4 5">
    <name type="scientific">Quillaja saponaria</name>
    <name type="common">Soap bark tree</name>
    <dbReference type="NCBI Taxonomy" id="32244"/>
    <lineage>
        <taxon>Eukaryota</taxon>
        <taxon>Viridiplantae</taxon>
        <taxon>Streptophyta</taxon>
        <taxon>Embryophyta</taxon>
        <taxon>Tracheophyta</taxon>
        <taxon>Spermatophyta</taxon>
        <taxon>Magnoliopsida</taxon>
        <taxon>eudicotyledons</taxon>
        <taxon>Gunneridae</taxon>
        <taxon>Pentapetalae</taxon>
        <taxon>rosids</taxon>
        <taxon>fabids</taxon>
        <taxon>Fabales</taxon>
        <taxon>Quillajaceae</taxon>
        <taxon>Quillaja</taxon>
    </lineage>
</organism>
<keyword evidence="3" id="KW-0812">Transmembrane</keyword>
<evidence type="ECO:0000313" key="4">
    <source>
        <dbReference type="EMBL" id="KAJ7959033.1"/>
    </source>
</evidence>
<dbReference type="AlphaFoldDB" id="A0AAD7LJA4"/>
<evidence type="ECO:0000313" key="5">
    <source>
        <dbReference type="Proteomes" id="UP001163823"/>
    </source>
</evidence>
<dbReference type="PANTHER" id="PTHR31234:SF68">
    <property type="entry name" value="EXPRESSED PROTEIN"/>
    <property type="match status" value="1"/>
</dbReference>
<dbReference type="GO" id="GO:0005886">
    <property type="term" value="C:plasma membrane"/>
    <property type="evidence" value="ECO:0007669"/>
    <property type="project" value="TreeGrafter"/>
</dbReference>
<sequence>MAERFQPPLSPPAPPPQHAVAIEDQQYQNQVLVKQNETETQLANFSAGTYVVQIPKDLIYRVPPPENAYFVKNHQIAPQNNTKIRPCGCFSCCCIIILVVIIVAMAIIVGSFFAAFSNPKDPTFSIQRVLVKNSSSTTHTPNPVYDITLKAHNPNSRLDISYKEGGTASLSFKQNEIASGSYPVFDQGSDDSEVFDINLKEKTKVLPLEIKKSIKNDKPKVHVTFGLKMNFPTRLKFGILYKKMVFQVTCKVTVDSLAKGTRLLSQQCDTKRL</sequence>
<accession>A0AAD7LJA4</accession>
<feature type="transmembrane region" description="Helical" evidence="3">
    <location>
        <begin position="95"/>
        <end position="116"/>
    </location>
</feature>
<evidence type="ECO:0000256" key="2">
    <source>
        <dbReference type="ARBA" id="ARBA00023136"/>
    </source>
</evidence>
<dbReference type="GO" id="GO:0098542">
    <property type="term" value="P:defense response to other organism"/>
    <property type="evidence" value="ECO:0007669"/>
    <property type="project" value="InterPro"/>
</dbReference>
<evidence type="ECO:0000256" key="3">
    <source>
        <dbReference type="SAM" id="Phobius"/>
    </source>
</evidence>
<keyword evidence="5" id="KW-1185">Reference proteome</keyword>
<proteinExistence type="predicted"/>
<name>A0AAD7LJA4_QUISA</name>
<dbReference type="InterPro" id="IPR044839">
    <property type="entry name" value="NDR1-like"/>
</dbReference>